<evidence type="ECO:0000313" key="3">
    <source>
        <dbReference type="Proteomes" id="UP000076503"/>
    </source>
</evidence>
<organism evidence="2 3">
    <name type="scientific">Pseudoalteromonas luteoviolacea H33</name>
    <dbReference type="NCBI Taxonomy" id="1365251"/>
    <lineage>
        <taxon>Bacteria</taxon>
        <taxon>Pseudomonadati</taxon>
        <taxon>Pseudomonadota</taxon>
        <taxon>Gammaproteobacteria</taxon>
        <taxon>Alteromonadales</taxon>
        <taxon>Pseudoalteromonadaceae</taxon>
        <taxon>Pseudoalteromonas</taxon>
    </lineage>
</organism>
<dbReference type="EMBL" id="AUXZ01000079">
    <property type="protein sequence ID" value="KZN49886.1"/>
    <property type="molecule type" value="Genomic_DNA"/>
</dbReference>
<dbReference type="AlphaFoldDB" id="A0A167E1L1"/>
<dbReference type="Gene3D" id="2.160.20.80">
    <property type="entry name" value="E3 ubiquitin-protein ligase SopA"/>
    <property type="match status" value="1"/>
</dbReference>
<comment type="caution">
    <text evidence="2">The sequence shown here is derived from an EMBL/GenBank/DDBJ whole genome shotgun (WGS) entry which is preliminary data.</text>
</comment>
<accession>A0A167E1L1</accession>
<sequence>MDIKVVKAKSAHLIRLWLEGKGAWNDYMEKTPEEVDFRGIDFSDEMLTKNYSEDARVAVLLSERTSITEVSFKGYIFPKKASFHRAKFPGSLSIDKATFKDDCELGEIEVSGSLMIGSTTFEESFKLDHASIGGDVEIQGCVFNKALECSGGSFSGDFNIRNCSVYRISSFQNSKFSESFELSGCTFRGAIQFRTMDVKGAFSVYHSAFNSSLVFRGSRFHKDVVFFSCDFEGVSASFKKCRFESSFELILRENKRNFQKLLFNGAHFKLDVNVSALLACVPDFRQTKIDHHFDVEHLKVQLNRKKNDGAILESAIDPEDAERFCRLKEIADSNKNHDKALLFLADEMRARRWNSISTFESILDGFYSLASNYGQSVKRPVILLMFNIFLFAQFTCSYGEREARGKFESALVVSVATITPFMAISREARKSSLDKIFNNGVPERYYLYSYLYSFSAFILIFLVGLGLRNRFRI</sequence>
<reference evidence="2 3" key="1">
    <citation type="submission" date="2013-07" db="EMBL/GenBank/DDBJ databases">
        <title>Comparative Genomic and Metabolomic Analysis of Twelve Strains of Pseudoalteromonas luteoviolacea.</title>
        <authorList>
            <person name="Vynne N.G."/>
            <person name="Mansson M."/>
            <person name="Gram L."/>
        </authorList>
    </citation>
    <scope>NUCLEOTIDE SEQUENCE [LARGE SCALE GENOMIC DNA]</scope>
    <source>
        <strain evidence="2 3">H33</strain>
    </source>
</reference>
<gene>
    <name evidence="2" type="ORF">N476_17935</name>
</gene>
<proteinExistence type="predicted"/>
<name>A0A167E1L1_9GAMM</name>
<dbReference type="PATRIC" id="fig|1365251.3.peg.2889"/>
<evidence type="ECO:0000256" key="1">
    <source>
        <dbReference type="SAM" id="Phobius"/>
    </source>
</evidence>
<evidence type="ECO:0008006" key="4">
    <source>
        <dbReference type="Google" id="ProtNLM"/>
    </source>
</evidence>
<evidence type="ECO:0000313" key="2">
    <source>
        <dbReference type="EMBL" id="KZN49886.1"/>
    </source>
</evidence>
<dbReference type="RefSeq" id="WP_063362295.1">
    <property type="nucleotide sequence ID" value="NZ_AUXZ01000079.1"/>
</dbReference>
<feature type="transmembrane region" description="Helical" evidence="1">
    <location>
        <begin position="445"/>
        <end position="467"/>
    </location>
</feature>
<dbReference type="Proteomes" id="UP000076503">
    <property type="component" value="Unassembled WGS sequence"/>
</dbReference>
<dbReference type="OrthoDB" id="7366205at2"/>
<keyword evidence="1" id="KW-1133">Transmembrane helix</keyword>
<keyword evidence="1" id="KW-0812">Transmembrane</keyword>
<keyword evidence="1" id="KW-0472">Membrane</keyword>
<protein>
    <recommendedName>
        <fullName evidence="4">Pentapeptide repeat-containing protein</fullName>
    </recommendedName>
</protein>